<evidence type="ECO:0000256" key="10">
    <source>
        <dbReference type="ARBA" id="ARBA00047445"/>
    </source>
</evidence>
<dbReference type="Pfam" id="PF02749">
    <property type="entry name" value="QRPTase_N"/>
    <property type="match status" value="1"/>
</dbReference>
<evidence type="ECO:0000256" key="9">
    <source>
        <dbReference type="ARBA" id="ARBA00033102"/>
    </source>
</evidence>
<comment type="subunit">
    <text evidence="4">Hexamer formed by 3 homodimers.</text>
</comment>
<dbReference type="InterPro" id="IPR036068">
    <property type="entry name" value="Nicotinate_pribotase-like_C"/>
</dbReference>
<comment type="pathway">
    <text evidence="2">Cofactor biosynthesis; NAD(+) biosynthesis; nicotinate D-ribonucleotide from quinolinate: step 1/1.</text>
</comment>
<evidence type="ECO:0000256" key="2">
    <source>
        <dbReference type="ARBA" id="ARBA00004893"/>
    </source>
</evidence>
<evidence type="ECO:0000256" key="1">
    <source>
        <dbReference type="ARBA" id="ARBA00003237"/>
    </source>
</evidence>
<feature type="binding site" evidence="13">
    <location>
        <position position="103"/>
    </location>
    <ligand>
        <name>substrate</name>
    </ligand>
</feature>
<dbReference type="SUPFAM" id="SSF51690">
    <property type="entry name" value="Nicotinate/Quinolinate PRTase C-terminal domain-like"/>
    <property type="match status" value="1"/>
</dbReference>
<dbReference type="GO" id="GO:0004514">
    <property type="term" value="F:nicotinate-nucleotide diphosphorylase (carboxylating) activity"/>
    <property type="evidence" value="ECO:0007669"/>
    <property type="project" value="UniProtKB-EC"/>
</dbReference>
<comment type="similarity">
    <text evidence="3 12">Belongs to the NadC/ModD family.</text>
</comment>
<dbReference type="PANTHER" id="PTHR32179:SF3">
    <property type="entry name" value="NICOTINATE-NUCLEOTIDE PYROPHOSPHORYLASE [CARBOXYLATING]"/>
    <property type="match status" value="1"/>
</dbReference>
<feature type="binding site" evidence="13">
    <location>
        <position position="200"/>
    </location>
    <ligand>
        <name>substrate</name>
    </ligand>
</feature>
<proteinExistence type="inferred from homology"/>
<feature type="domain" description="Quinolinate phosphoribosyl transferase C-terminal" evidence="14">
    <location>
        <begin position="115"/>
        <end position="280"/>
    </location>
</feature>
<dbReference type="InterPro" id="IPR013785">
    <property type="entry name" value="Aldolase_TIM"/>
</dbReference>
<evidence type="ECO:0000259" key="14">
    <source>
        <dbReference type="Pfam" id="PF01729"/>
    </source>
</evidence>
<protein>
    <recommendedName>
        <fullName evidence="11">Probable nicotinate-nucleotide pyrophosphorylase [carboxylating]</fullName>
        <ecNumber evidence="5">2.4.2.19</ecNumber>
    </recommendedName>
    <alternativeName>
        <fullName evidence="9">Quinolinate phosphoribosyltransferase [decarboxylating]</fullName>
    </alternativeName>
</protein>
<dbReference type="InterPro" id="IPR004393">
    <property type="entry name" value="NadC"/>
</dbReference>
<dbReference type="FunFam" id="3.90.1170.20:FF:000001">
    <property type="entry name" value="Nicotinate-nucleotide diphosphorylase (Carboxylating)"/>
    <property type="match status" value="1"/>
</dbReference>
<feature type="binding site" evidence="13">
    <location>
        <position position="170"/>
    </location>
    <ligand>
        <name>substrate</name>
    </ligand>
</feature>
<dbReference type="InterPro" id="IPR002638">
    <property type="entry name" value="Quinolinate_PRibosylTrfase_C"/>
</dbReference>
<evidence type="ECO:0000256" key="7">
    <source>
        <dbReference type="ARBA" id="ARBA00022676"/>
    </source>
</evidence>
<dbReference type="Gene3D" id="3.90.1170.20">
    <property type="entry name" value="Quinolinate phosphoribosyl transferase, N-terminal domain"/>
    <property type="match status" value="1"/>
</dbReference>
<sequence length="286" mass="29635">MTALFLNPLLIDEAVRRALDEDLGRAGDITTNATIPAAATATAVIASRQPGVISGLPLAAAAFRILDPMVRFEPVAQDGERVAAGGVVARVSGPARSILSAERVALNFMGRLSGVAAHTAAYVDEVRGTPARIVCTRKTTPGLRAFEKYAVKCGGGANHRYGLDDAVLIKDNHVAVAGGVAQALRAAKAAVGHLVKIEIEIDGLAQLDAVLAEGADVVLFDNMSPSDMAEGVRRVAGRMRTEASGNVNLQTVRAIAESGVDMISVGALTHSSKVLDLGLDVEISAR</sequence>
<dbReference type="AlphaFoldDB" id="A0AAU7JK14"/>
<dbReference type="GO" id="GO:0034213">
    <property type="term" value="P:quinolinate catabolic process"/>
    <property type="evidence" value="ECO:0007669"/>
    <property type="project" value="TreeGrafter"/>
</dbReference>
<dbReference type="Gene3D" id="3.20.20.70">
    <property type="entry name" value="Aldolase class I"/>
    <property type="match status" value="1"/>
</dbReference>
<dbReference type="PANTHER" id="PTHR32179">
    <property type="entry name" value="NICOTINATE-NUCLEOTIDE PYROPHOSPHORYLASE [CARBOXYLATING]"/>
    <property type="match status" value="1"/>
</dbReference>
<comment type="catalytic activity">
    <reaction evidence="10">
        <text>nicotinate beta-D-ribonucleotide + CO2 + diphosphate = quinolinate + 5-phospho-alpha-D-ribose 1-diphosphate + 2 H(+)</text>
        <dbReference type="Rhea" id="RHEA:12733"/>
        <dbReference type="ChEBI" id="CHEBI:15378"/>
        <dbReference type="ChEBI" id="CHEBI:16526"/>
        <dbReference type="ChEBI" id="CHEBI:29959"/>
        <dbReference type="ChEBI" id="CHEBI:33019"/>
        <dbReference type="ChEBI" id="CHEBI:57502"/>
        <dbReference type="ChEBI" id="CHEBI:58017"/>
        <dbReference type="EC" id="2.4.2.19"/>
    </reaction>
</comment>
<dbReference type="InterPro" id="IPR037128">
    <property type="entry name" value="Quinolinate_PRibosylTase_N_sf"/>
</dbReference>
<evidence type="ECO:0000259" key="15">
    <source>
        <dbReference type="Pfam" id="PF02749"/>
    </source>
</evidence>
<feature type="binding site" evidence="13">
    <location>
        <position position="160"/>
    </location>
    <ligand>
        <name>substrate</name>
    </ligand>
</feature>
<evidence type="ECO:0000313" key="16">
    <source>
        <dbReference type="EMBL" id="XBO40555.1"/>
    </source>
</evidence>
<keyword evidence="8 12" id="KW-0808">Transferase</keyword>
<organism evidence="16">
    <name type="scientific">Alsobacter sp. KACC 23698</name>
    <dbReference type="NCBI Taxonomy" id="3149229"/>
    <lineage>
        <taxon>Bacteria</taxon>
        <taxon>Pseudomonadati</taxon>
        <taxon>Pseudomonadota</taxon>
        <taxon>Alphaproteobacteria</taxon>
        <taxon>Hyphomicrobiales</taxon>
        <taxon>Alsobacteraceae</taxon>
        <taxon>Alsobacter</taxon>
    </lineage>
</organism>
<dbReference type="EC" id="2.4.2.19" evidence="5"/>
<evidence type="ECO:0000256" key="6">
    <source>
        <dbReference type="ARBA" id="ARBA00022642"/>
    </source>
</evidence>
<feature type="binding site" evidence="13">
    <location>
        <begin position="244"/>
        <end position="246"/>
    </location>
    <ligand>
        <name>substrate</name>
    </ligand>
</feature>
<reference evidence="16" key="1">
    <citation type="submission" date="2024-05" db="EMBL/GenBank/DDBJ databases">
        <authorList>
            <person name="Kim S."/>
            <person name="Heo J."/>
            <person name="Choi H."/>
            <person name="Choi Y."/>
            <person name="Kwon S.-W."/>
            <person name="Kim Y."/>
        </authorList>
    </citation>
    <scope>NUCLEOTIDE SEQUENCE</scope>
    <source>
        <strain evidence="16">KACC 23698</strain>
    </source>
</reference>
<dbReference type="GO" id="GO:0009435">
    <property type="term" value="P:NAD+ biosynthetic process"/>
    <property type="evidence" value="ECO:0007669"/>
    <property type="project" value="InterPro"/>
</dbReference>
<feature type="binding site" evidence="13">
    <location>
        <begin position="136"/>
        <end position="138"/>
    </location>
    <ligand>
        <name>substrate</name>
    </ligand>
</feature>
<dbReference type="Pfam" id="PF01729">
    <property type="entry name" value="QRPTase_C"/>
    <property type="match status" value="1"/>
</dbReference>
<name>A0AAU7JK14_9HYPH</name>
<evidence type="ECO:0000256" key="11">
    <source>
        <dbReference type="ARBA" id="ARBA00069173"/>
    </source>
</evidence>
<dbReference type="EMBL" id="CP157484">
    <property type="protein sequence ID" value="XBO40555.1"/>
    <property type="molecule type" value="Genomic_DNA"/>
</dbReference>
<dbReference type="CDD" id="cd01572">
    <property type="entry name" value="QPRTase"/>
    <property type="match status" value="1"/>
</dbReference>
<dbReference type="NCBIfam" id="TIGR00078">
    <property type="entry name" value="nadC"/>
    <property type="match status" value="1"/>
</dbReference>
<dbReference type="SUPFAM" id="SSF54675">
    <property type="entry name" value="Nicotinate/Quinolinate PRTase N-terminal domain-like"/>
    <property type="match status" value="1"/>
</dbReference>
<keyword evidence="7 12" id="KW-0328">Glycosyltransferase</keyword>
<evidence type="ECO:0000256" key="3">
    <source>
        <dbReference type="ARBA" id="ARBA00009400"/>
    </source>
</evidence>
<keyword evidence="6" id="KW-0662">Pyridine nucleotide biosynthesis</keyword>
<evidence type="ECO:0000256" key="5">
    <source>
        <dbReference type="ARBA" id="ARBA00011944"/>
    </source>
</evidence>
<feature type="binding site" evidence="13">
    <location>
        <begin position="265"/>
        <end position="267"/>
    </location>
    <ligand>
        <name>substrate</name>
    </ligand>
</feature>
<dbReference type="RefSeq" id="WP_406857414.1">
    <property type="nucleotide sequence ID" value="NZ_CP157484.1"/>
</dbReference>
<accession>A0AAU7JK14</accession>
<evidence type="ECO:0000256" key="12">
    <source>
        <dbReference type="PIRNR" id="PIRNR006250"/>
    </source>
</evidence>
<feature type="domain" description="Quinolinate phosphoribosyl transferase N-terminal" evidence="15">
    <location>
        <begin position="28"/>
        <end position="113"/>
    </location>
</feature>
<gene>
    <name evidence="16" type="primary">nadC</name>
    <name evidence="16" type="ORF">ABEG18_07265</name>
</gene>
<evidence type="ECO:0000256" key="8">
    <source>
        <dbReference type="ARBA" id="ARBA00022679"/>
    </source>
</evidence>
<dbReference type="FunFam" id="3.20.20.70:FF:000030">
    <property type="entry name" value="Nicotinate-nucleotide pyrophosphorylase, carboxylating"/>
    <property type="match status" value="1"/>
</dbReference>
<evidence type="ECO:0000256" key="13">
    <source>
        <dbReference type="PIRSR" id="PIRSR006250-1"/>
    </source>
</evidence>
<comment type="function">
    <text evidence="1">Involved in the catabolism of quinolinic acid (QA).</text>
</comment>
<evidence type="ECO:0000256" key="4">
    <source>
        <dbReference type="ARBA" id="ARBA00011218"/>
    </source>
</evidence>
<dbReference type="GO" id="GO:0005737">
    <property type="term" value="C:cytoplasm"/>
    <property type="evidence" value="ECO:0007669"/>
    <property type="project" value="TreeGrafter"/>
</dbReference>
<dbReference type="InterPro" id="IPR022412">
    <property type="entry name" value="Quinolinate_PRibosylTrfase_N"/>
</dbReference>
<dbReference type="InterPro" id="IPR027277">
    <property type="entry name" value="NadC/ModD"/>
</dbReference>
<dbReference type="PIRSF" id="PIRSF006250">
    <property type="entry name" value="NadC_ModD"/>
    <property type="match status" value="1"/>
</dbReference>
<feature type="binding site" evidence="13">
    <location>
        <position position="221"/>
    </location>
    <ligand>
        <name>substrate</name>
    </ligand>
</feature>